<protein>
    <recommendedName>
        <fullName evidence="3">T9SS C-terminal target domain-containing protein</fullName>
    </recommendedName>
</protein>
<reference evidence="2" key="1">
    <citation type="submission" date="2018-11" db="EMBL/GenBank/DDBJ databases">
        <title>Chitinophaga lutea sp.nov., isolate from arsenic contaminated soil.</title>
        <authorList>
            <person name="Zong Y."/>
        </authorList>
    </citation>
    <scope>NUCLEOTIDE SEQUENCE [LARGE SCALE GENOMIC DNA]</scope>
    <source>
        <strain evidence="2">YLT18</strain>
    </source>
</reference>
<accession>A0A3N4M8M0</accession>
<gene>
    <name evidence="1" type="ORF">EG028_19050</name>
</gene>
<evidence type="ECO:0000313" key="1">
    <source>
        <dbReference type="EMBL" id="RPD39738.1"/>
    </source>
</evidence>
<comment type="caution">
    <text evidence="1">The sequence shown here is derived from an EMBL/GenBank/DDBJ whole genome shotgun (WGS) entry which is preliminary data.</text>
</comment>
<dbReference type="EMBL" id="RMBX01000010">
    <property type="protein sequence ID" value="RPD39738.1"/>
    <property type="molecule type" value="Genomic_DNA"/>
</dbReference>
<dbReference type="AlphaFoldDB" id="A0A3N4M8M0"/>
<name>A0A3N4M8M0_9BACT</name>
<keyword evidence="2" id="KW-1185">Reference proteome</keyword>
<dbReference type="Proteomes" id="UP000279089">
    <property type="component" value="Unassembled WGS sequence"/>
</dbReference>
<proteinExistence type="predicted"/>
<evidence type="ECO:0008006" key="3">
    <source>
        <dbReference type="Google" id="ProtNLM"/>
    </source>
</evidence>
<evidence type="ECO:0000313" key="2">
    <source>
        <dbReference type="Proteomes" id="UP000279089"/>
    </source>
</evidence>
<organism evidence="1 2">
    <name type="scientific">Chitinophaga barathri</name>
    <dbReference type="NCBI Taxonomy" id="1647451"/>
    <lineage>
        <taxon>Bacteria</taxon>
        <taxon>Pseudomonadati</taxon>
        <taxon>Bacteroidota</taxon>
        <taxon>Chitinophagia</taxon>
        <taxon>Chitinophagales</taxon>
        <taxon>Chitinophagaceae</taxon>
        <taxon>Chitinophaga</taxon>
    </lineage>
</organism>
<sequence length="94" mass="10631">MYCWSLLFFIHINVTDMQQLPANKGRVRIQVPSLAFEQGTVQCTIYDAQQMPVRMIPLEAGHVRGVYTLQLASLPSGEYTVQVKGQQLAVKLEH</sequence>